<keyword evidence="1" id="KW-0812">Transmembrane</keyword>
<name>A0A9W8V8T4_9HYPO</name>
<protein>
    <submittedName>
        <fullName evidence="2">Uncharacterized protein</fullName>
    </submittedName>
</protein>
<reference evidence="2" key="1">
    <citation type="submission" date="2022-09" db="EMBL/GenBank/DDBJ databases">
        <title>Fusarium specimens isolated from Avocado Roots.</title>
        <authorList>
            <person name="Stajich J."/>
            <person name="Roper C."/>
            <person name="Heimlech-Rivalta G."/>
        </authorList>
    </citation>
    <scope>NUCLEOTIDE SEQUENCE</scope>
    <source>
        <strain evidence="2">CF00136</strain>
    </source>
</reference>
<feature type="transmembrane region" description="Helical" evidence="1">
    <location>
        <begin position="694"/>
        <end position="720"/>
    </location>
</feature>
<comment type="caution">
    <text evidence="2">The sequence shown here is derived from an EMBL/GenBank/DDBJ whole genome shotgun (WGS) entry which is preliminary data.</text>
</comment>
<feature type="transmembrane region" description="Helical" evidence="1">
    <location>
        <begin position="129"/>
        <end position="147"/>
    </location>
</feature>
<gene>
    <name evidence="2" type="ORF">NW762_012502</name>
</gene>
<sequence>MAHIESHTPVRASDRLLPVPGTSHTSSFDNLSDNISLKTLPAISSSSTENLINSASKSRRFVVPYRNKLQILSVAVHVLAVAMTIVIVQLSLREIYWFDQTAKMEVFGHEVKAESNKHALQFVAKIHEALIVASLTAITFHIMRLMLRGQGISFGVLDGAYRFGSVPWLWSKGLWGALQKPSHNQNFLFAIGLALAAIYANIVGPSSAILLLPRLDWWKVHDSFNGRNLTTFILGSRSEVFPTHLELKGTRCKKKPTGEGCPGEGYSDILALLESYKLSEIDLETQVKLPVSESYRRLSSTLQFNEYIPKNDHVAVASTSHTSIATLAGLLWNHIQAYPVGTVNHIKRPQFRPKTQDIRAPLVQVQCSPFSWLNATKGPDHLYNPVFKTNQLRNFSQLPDGEDTSNYQRLGSEVAREELWNHTKSTFHIPTFHWFDPEPLYNNSALSLAAVATVPAYYYRNGKAQQDSIILPCMIDARWVDVSLKYDPTVENSIQSNFTDLSWLSHFWHPKEKSSTPRGLTSPNVKIDTNWAQLLSYNTEWHYKIKSRKRPVTTVENLLDVFIQSFDQNDKDSPAHFVPPYNTGTGRQLANFENETSAVEPYINKISKTVAATISLVVVDGMSRVVQSRKMHLMTKNFFNGSVQGTEHFHDQHADEDDKPGMEMFEVTDLDERVALDWEVRRYGWGYGRQNATVYFAITVLFIHVGLVLAFGIYMAIFWVRGERPGKSRDTVSEFVALALTSPPTGDNVSEVRRIADGEEEEKGGSKLLTLPIKLRVDDENQRVLSI</sequence>
<evidence type="ECO:0000313" key="3">
    <source>
        <dbReference type="Proteomes" id="UP001152049"/>
    </source>
</evidence>
<keyword evidence="3" id="KW-1185">Reference proteome</keyword>
<dbReference type="OrthoDB" id="5342924at2759"/>
<dbReference type="Proteomes" id="UP001152049">
    <property type="component" value="Unassembled WGS sequence"/>
</dbReference>
<evidence type="ECO:0000313" key="2">
    <source>
        <dbReference type="EMBL" id="KAJ4249167.1"/>
    </source>
</evidence>
<accession>A0A9W8V8T4</accession>
<feature type="transmembrane region" description="Helical" evidence="1">
    <location>
        <begin position="187"/>
        <end position="212"/>
    </location>
</feature>
<evidence type="ECO:0000256" key="1">
    <source>
        <dbReference type="SAM" id="Phobius"/>
    </source>
</evidence>
<keyword evidence="1" id="KW-1133">Transmembrane helix</keyword>
<keyword evidence="1" id="KW-0472">Membrane</keyword>
<dbReference type="EMBL" id="JAOQAZ010000034">
    <property type="protein sequence ID" value="KAJ4249167.1"/>
    <property type="molecule type" value="Genomic_DNA"/>
</dbReference>
<feature type="transmembrane region" description="Helical" evidence="1">
    <location>
        <begin position="69"/>
        <end position="92"/>
    </location>
</feature>
<proteinExistence type="predicted"/>
<organism evidence="2 3">
    <name type="scientific">Fusarium torreyae</name>
    <dbReference type="NCBI Taxonomy" id="1237075"/>
    <lineage>
        <taxon>Eukaryota</taxon>
        <taxon>Fungi</taxon>
        <taxon>Dikarya</taxon>
        <taxon>Ascomycota</taxon>
        <taxon>Pezizomycotina</taxon>
        <taxon>Sordariomycetes</taxon>
        <taxon>Hypocreomycetidae</taxon>
        <taxon>Hypocreales</taxon>
        <taxon>Nectriaceae</taxon>
        <taxon>Fusarium</taxon>
    </lineage>
</organism>
<dbReference type="AlphaFoldDB" id="A0A9W8V8T4"/>